<evidence type="ECO:0000256" key="2">
    <source>
        <dbReference type="ARBA" id="ARBA00022723"/>
    </source>
</evidence>
<organism evidence="10 11">
    <name type="scientific">Platanthera guangdongensis</name>
    <dbReference type="NCBI Taxonomy" id="2320717"/>
    <lineage>
        <taxon>Eukaryota</taxon>
        <taxon>Viridiplantae</taxon>
        <taxon>Streptophyta</taxon>
        <taxon>Embryophyta</taxon>
        <taxon>Tracheophyta</taxon>
        <taxon>Spermatophyta</taxon>
        <taxon>Magnoliopsida</taxon>
        <taxon>Liliopsida</taxon>
        <taxon>Asparagales</taxon>
        <taxon>Orchidaceae</taxon>
        <taxon>Orchidoideae</taxon>
        <taxon>Orchideae</taxon>
        <taxon>Orchidinae</taxon>
        <taxon>Platanthera</taxon>
    </lineage>
</organism>
<protein>
    <submittedName>
        <fullName evidence="10">60S ribosomal protein L37-1</fullName>
    </submittedName>
</protein>
<keyword evidence="6" id="KW-0694">RNA-binding</keyword>
<comment type="caution">
    <text evidence="10">The sequence shown here is derived from an EMBL/GenBank/DDBJ whole genome shotgun (WGS) entry which is preliminary data.</text>
</comment>
<dbReference type="Gene3D" id="2.20.25.30">
    <property type="match status" value="1"/>
</dbReference>
<keyword evidence="2" id="KW-0479">Metal-binding</keyword>
<keyword evidence="8" id="KW-0687">Ribonucleoprotein</keyword>
<keyword evidence="11" id="KW-1185">Reference proteome</keyword>
<proteinExistence type="inferred from homology"/>
<sequence length="233" mass="26075">MSRQPASLVAPGPRRRPRPARRGLELGMENFFLGVGSPFYHAKLHRHHSNRPIHDEFDGGFSDDYSETKSLGLRLIHAEFNDIDSGRNKQIPPLLLQATQLQNGKNCSTNSLVWSQIASSSSFFSQGKGTGSFGKRRNKTHTLCNRCGRRSFHLQKSTCSSCGFPAARIRKFLRSNVVGRKYLELVPSLVVRWRHVCNPVHCPDEGIDESTLREVDDGETGLAESTNRRSGTD</sequence>
<dbReference type="InterPro" id="IPR011331">
    <property type="entry name" value="Ribosomal_eL37/eL43"/>
</dbReference>
<dbReference type="InterPro" id="IPR001569">
    <property type="entry name" value="Ribosomal_eL37"/>
</dbReference>
<gene>
    <name evidence="10" type="primary">RPL37A</name>
    <name evidence="10" type="ORF">KSP40_PGU019984</name>
</gene>
<evidence type="ECO:0000313" key="11">
    <source>
        <dbReference type="Proteomes" id="UP001412067"/>
    </source>
</evidence>
<reference evidence="10 11" key="1">
    <citation type="journal article" date="2022" name="Nat. Plants">
        <title>Genomes of leafy and leafless Platanthera orchids illuminate the evolution of mycoheterotrophy.</title>
        <authorList>
            <person name="Li M.H."/>
            <person name="Liu K.W."/>
            <person name="Li Z."/>
            <person name="Lu H.C."/>
            <person name="Ye Q.L."/>
            <person name="Zhang D."/>
            <person name="Wang J.Y."/>
            <person name="Li Y.F."/>
            <person name="Zhong Z.M."/>
            <person name="Liu X."/>
            <person name="Yu X."/>
            <person name="Liu D.K."/>
            <person name="Tu X.D."/>
            <person name="Liu B."/>
            <person name="Hao Y."/>
            <person name="Liao X.Y."/>
            <person name="Jiang Y.T."/>
            <person name="Sun W.H."/>
            <person name="Chen J."/>
            <person name="Chen Y.Q."/>
            <person name="Ai Y."/>
            <person name="Zhai J.W."/>
            <person name="Wu S.S."/>
            <person name="Zhou Z."/>
            <person name="Hsiao Y.Y."/>
            <person name="Wu W.L."/>
            <person name="Chen Y.Y."/>
            <person name="Lin Y.F."/>
            <person name="Hsu J.L."/>
            <person name="Li C.Y."/>
            <person name="Wang Z.W."/>
            <person name="Zhao X."/>
            <person name="Zhong W.Y."/>
            <person name="Ma X.K."/>
            <person name="Ma L."/>
            <person name="Huang J."/>
            <person name="Chen G.Z."/>
            <person name="Huang M.Z."/>
            <person name="Huang L."/>
            <person name="Peng D.H."/>
            <person name="Luo Y.B."/>
            <person name="Zou S.Q."/>
            <person name="Chen S.P."/>
            <person name="Lan S."/>
            <person name="Tsai W.C."/>
            <person name="Van de Peer Y."/>
            <person name="Liu Z.J."/>
        </authorList>
    </citation>
    <scope>NUCLEOTIDE SEQUENCE [LARGE SCALE GENOMIC DNA]</scope>
    <source>
        <strain evidence="10">Lor288</strain>
    </source>
</reference>
<dbReference type="PANTHER" id="PTHR10768">
    <property type="entry name" value="60S RIBOSOMAL PROTEIN L37"/>
    <property type="match status" value="1"/>
</dbReference>
<comment type="similarity">
    <text evidence="1">Belongs to the eukaryotic ribosomal protein eL37 family.</text>
</comment>
<dbReference type="EMBL" id="JBBWWR010000017">
    <property type="protein sequence ID" value="KAK8946090.1"/>
    <property type="molecule type" value="Genomic_DNA"/>
</dbReference>
<keyword evidence="4" id="KW-0863">Zinc-finger</keyword>
<evidence type="ECO:0000313" key="10">
    <source>
        <dbReference type="EMBL" id="KAK8946090.1"/>
    </source>
</evidence>
<evidence type="ECO:0000256" key="8">
    <source>
        <dbReference type="ARBA" id="ARBA00023274"/>
    </source>
</evidence>
<feature type="region of interest" description="Disordered" evidence="9">
    <location>
        <begin position="1"/>
        <end position="20"/>
    </location>
</feature>
<dbReference type="PANTHER" id="PTHR10768:SF43">
    <property type="entry name" value="RIBOSOMAL PROTEIN L37"/>
    <property type="match status" value="1"/>
</dbReference>
<name>A0ABR2LPE2_9ASPA</name>
<evidence type="ECO:0000256" key="1">
    <source>
        <dbReference type="ARBA" id="ARBA00009805"/>
    </source>
</evidence>
<accession>A0ABR2LPE2</accession>
<keyword evidence="7 10" id="KW-0689">Ribosomal protein</keyword>
<keyword evidence="3" id="KW-0699">rRNA-binding</keyword>
<dbReference type="InterPro" id="IPR011332">
    <property type="entry name" value="Ribosomal_zn-bd"/>
</dbReference>
<evidence type="ECO:0000256" key="4">
    <source>
        <dbReference type="ARBA" id="ARBA00022771"/>
    </source>
</evidence>
<dbReference type="SUPFAM" id="SSF57829">
    <property type="entry name" value="Zn-binding ribosomal proteins"/>
    <property type="match status" value="1"/>
</dbReference>
<keyword evidence="5" id="KW-0862">Zinc</keyword>
<feature type="region of interest" description="Disordered" evidence="9">
    <location>
        <begin position="213"/>
        <end position="233"/>
    </location>
</feature>
<evidence type="ECO:0000256" key="3">
    <source>
        <dbReference type="ARBA" id="ARBA00022730"/>
    </source>
</evidence>
<dbReference type="GO" id="GO:0005840">
    <property type="term" value="C:ribosome"/>
    <property type="evidence" value="ECO:0007669"/>
    <property type="project" value="UniProtKB-KW"/>
</dbReference>
<dbReference type="Pfam" id="PF01907">
    <property type="entry name" value="Ribosomal_L37e"/>
    <property type="match status" value="1"/>
</dbReference>
<evidence type="ECO:0000256" key="5">
    <source>
        <dbReference type="ARBA" id="ARBA00022833"/>
    </source>
</evidence>
<evidence type="ECO:0000256" key="6">
    <source>
        <dbReference type="ARBA" id="ARBA00022884"/>
    </source>
</evidence>
<dbReference type="PROSITE" id="PS01077">
    <property type="entry name" value="RIBOSOMAL_L37E"/>
    <property type="match status" value="1"/>
</dbReference>
<evidence type="ECO:0000256" key="7">
    <source>
        <dbReference type="ARBA" id="ARBA00022980"/>
    </source>
</evidence>
<dbReference type="Proteomes" id="UP001412067">
    <property type="component" value="Unassembled WGS sequence"/>
</dbReference>
<dbReference type="InterPro" id="IPR018267">
    <property type="entry name" value="Ribosomal_eL37_CS"/>
</dbReference>
<evidence type="ECO:0000256" key="9">
    <source>
        <dbReference type="SAM" id="MobiDB-lite"/>
    </source>
</evidence>